<sequence>MGTTLTTAAEVVAALRDNADPTEEAKIRARVAGDEPVIGVRMGTLFDIAKAATDVPAVEFDALVTHAAYESRMAAFCILDFRSRRVLSDEERATLAQTYLARHDAITAWDMVDRAAPRVLGRPILTGAVDGAILDELARSADPLRRRSAITAPLWFVKKGSSADVERGLVVADSLDDDEHPHVRSAVRTYRKHAARRVPPSAG</sequence>
<keyword evidence="2" id="KW-1185">Reference proteome</keyword>
<dbReference type="AlphaFoldDB" id="A0A839S0R3"/>
<comment type="caution">
    <text evidence="1">The sequence shown here is derived from an EMBL/GenBank/DDBJ whole genome shotgun (WGS) entry which is preliminary data.</text>
</comment>
<organism evidence="1 2">
    <name type="scientific">Prauserella isguenensis</name>
    <dbReference type="NCBI Taxonomy" id="1470180"/>
    <lineage>
        <taxon>Bacteria</taxon>
        <taxon>Bacillati</taxon>
        <taxon>Actinomycetota</taxon>
        <taxon>Actinomycetes</taxon>
        <taxon>Pseudonocardiales</taxon>
        <taxon>Pseudonocardiaceae</taxon>
        <taxon>Prauserella</taxon>
    </lineage>
</organism>
<evidence type="ECO:0000313" key="1">
    <source>
        <dbReference type="EMBL" id="MBB3050650.1"/>
    </source>
</evidence>
<gene>
    <name evidence="1" type="ORF">FHS23_001645</name>
</gene>
<evidence type="ECO:0008006" key="3">
    <source>
        <dbReference type="Google" id="ProtNLM"/>
    </source>
</evidence>
<dbReference type="Gene3D" id="1.25.10.90">
    <property type="match status" value="1"/>
</dbReference>
<dbReference type="InterPro" id="IPR014825">
    <property type="entry name" value="DNA_alkylation"/>
</dbReference>
<proteinExistence type="predicted"/>
<dbReference type="Proteomes" id="UP000550714">
    <property type="component" value="Unassembled WGS sequence"/>
</dbReference>
<dbReference type="Pfam" id="PF08713">
    <property type="entry name" value="DNA_alkylation"/>
    <property type="match status" value="1"/>
</dbReference>
<name>A0A839S0R3_9PSEU</name>
<accession>A0A839S0R3</accession>
<dbReference type="EMBL" id="JACHWU010000001">
    <property type="protein sequence ID" value="MBB3050650.1"/>
    <property type="molecule type" value="Genomic_DNA"/>
</dbReference>
<reference evidence="1 2" key="1">
    <citation type="submission" date="2020-08" db="EMBL/GenBank/DDBJ databases">
        <title>Genomic Encyclopedia of Type Strains, Phase III (KMG-III): the genomes of soil and plant-associated and newly described type strains.</title>
        <authorList>
            <person name="Whitman W."/>
        </authorList>
    </citation>
    <scope>NUCLEOTIDE SEQUENCE [LARGE SCALE GENOMIC DNA]</scope>
    <source>
        <strain evidence="1 2">CECT 8577</strain>
    </source>
</reference>
<dbReference type="SUPFAM" id="SSF48371">
    <property type="entry name" value="ARM repeat"/>
    <property type="match status" value="1"/>
</dbReference>
<protein>
    <recommendedName>
        <fullName evidence="3">DNA alkylation repair protein</fullName>
    </recommendedName>
</protein>
<evidence type="ECO:0000313" key="2">
    <source>
        <dbReference type="Proteomes" id="UP000550714"/>
    </source>
</evidence>
<dbReference type="RefSeq" id="WP_183650249.1">
    <property type="nucleotide sequence ID" value="NZ_JACHWU010000001.1"/>
</dbReference>
<dbReference type="InterPro" id="IPR016024">
    <property type="entry name" value="ARM-type_fold"/>
</dbReference>